<dbReference type="CDD" id="cd03801">
    <property type="entry name" value="GT4_PimA-like"/>
    <property type="match status" value="1"/>
</dbReference>
<dbReference type="GO" id="GO:0016757">
    <property type="term" value="F:glycosyltransferase activity"/>
    <property type="evidence" value="ECO:0007669"/>
    <property type="project" value="InterPro"/>
</dbReference>
<dbReference type="RefSeq" id="WP_138366645.1">
    <property type="nucleotide sequence ID" value="NZ_VCEJ01000004.1"/>
</dbReference>
<dbReference type="AlphaFoldDB" id="A0A5R9KYC7"/>
<evidence type="ECO:0000259" key="1">
    <source>
        <dbReference type="Pfam" id="PF00534"/>
    </source>
</evidence>
<sequence>MKVLWFTNHPSLYKTDSHSYNGYGWISSLENLMSGQPEVELAISFMETESAKIKKGNVSYYPITLKRSIPLKLRHAFDREAYDAAWIAEYMKVIEDFKPDIIHVFGTEKSFGLICGQTTIPTVIHIQGILNPYLNSMFAPGTTALDYFRYSGIFEGAKRMWELRTFTYNARREARILQNCRFFMGRTNWDREVVRLYSPGSKYFYCSEILRSPFYVAQEWAKKANEKVMLITTISHTDYKGYDFLLKTAKLLKELKVIEFEWKVYGIHRFEFWEKKLGIRPEDVNVKMMGVGSAEKLIEELQESDIFIHPSYIDNSPNSICEAQLLGMPVISTHVGGISSLIEHGHTGMLIPANDTHMLSYTIQYLSRSSELSRRLGQNARQVAMNRHDTGAIVEQNLAVYRALSLQ</sequence>
<keyword evidence="3" id="KW-1185">Reference proteome</keyword>
<name>A0A5R9KYC7_9BACT</name>
<dbReference type="PANTHER" id="PTHR45947:SF3">
    <property type="entry name" value="SULFOQUINOVOSYL TRANSFERASE SQD2"/>
    <property type="match status" value="1"/>
</dbReference>
<proteinExistence type="predicted"/>
<dbReference type="InterPro" id="IPR001296">
    <property type="entry name" value="Glyco_trans_1"/>
</dbReference>
<evidence type="ECO:0000313" key="2">
    <source>
        <dbReference type="EMBL" id="TLV01274.1"/>
    </source>
</evidence>
<dbReference type="OrthoDB" id="1522162at2"/>
<dbReference type="Pfam" id="PF00534">
    <property type="entry name" value="Glycos_transf_1"/>
    <property type="match status" value="1"/>
</dbReference>
<feature type="domain" description="Glycosyl transferase family 1" evidence="1">
    <location>
        <begin position="226"/>
        <end position="382"/>
    </location>
</feature>
<accession>A0A5R9KYC7</accession>
<dbReference type="EMBL" id="VCEJ01000004">
    <property type="protein sequence ID" value="TLV01274.1"/>
    <property type="molecule type" value="Genomic_DNA"/>
</dbReference>
<gene>
    <name evidence="2" type="ORF">FEN17_17690</name>
</gene>
<evidence type="ECO:0000313" key="3">
    <source>
        <dbReference type="Proteomes" id="UP000306402"/>
    </source>
</evidence>
<comment type="caution">
    <text evidence="2">The sequence shown here is derived from an EMBL/GenBank/DDBJ whole genome shotgun (WGS) entry which is preliminary data.</text>
</comment>
<dbReference type="Proteomes" id="UP000306402">
    <property type="component" value="Unassembled WGS sequence"/>
</dbReference>
<dbReference type="Gene3D" id="3.40.50.2000">
    <property type="entry name" value="Glycogen Phosphorylase B"/>
    <property type="match status" value="2"/>
</dbReference>
<keyword evidence="2" id="KW-0808">Transferase</keyword>
<reference evidence="2 3" key="1">
    <citation type="submission" date="2019-05" db="EMBL/GenBank/DDBJ databases">
        <authorList>
            <person name="Qu J.-H."/>
        </authorList>
    </citation>
    <scope>NUCLEOTIDE SEQUENCE [LARGE SCALE GENOMIC DNA]</scope>
    <source>
        <strain evidence="2 3">T17</strain>
    </source>
</reference>
<dbReference type="PANTHER" id="PTHR45947">
    <property type="entry name" value="SULFOQUINOVOSYL TRANSFERASE SQD2"/>
    <property type="match status" value="1"/>
</dbReference>
<dbReference type="SUPFAM" id="SSF53756">
    <property type="entry name" value="UDP-Glycosyltransferase/glycogen phosphorylase"/>
    <property type="match status" value="1"/>
</dbReference>
<organism evidence="2 3">
    <name type="scientific">Dyadobacter luticola</name>
    <dbReference type="NCBI Taxonomy" id="1979387"/>
    <lineage>
        <taxon>Bacteria</taxon>
        <taxon>Pseudomonadati</taxon>
        <taxon>Bacteroidota</taxon>
        <taxon>Cytophagia</taxon>
        <taxon>Cytophagales</taxon>
        <taxon>Spirosomataceae</taxon>
        <taxon>Dyadobacter</taxon>
    </lineage>
</organism>
<dbReference type="InterPro" id="IPR050194">
    <property type="entry name" value="Glycosyltransferase_grp1"/>
</dbReference>
<protein>
    <submittedName>
        <fullName evidence="2">Glycosyltransferase family 4 protein</fullName>
    </submittedName>
</protein>